<dbReference type="Pfam" id="PF02592">
    <property type="entry name" value="Vut_1"/>
    <property type="match status" value="1"/>
</dbReference>
<sequence>MEKSQEKLILLTGLFTAVIIISNIIAGKLVNIGPFVITLSVLIYPLSFGISNIIFEVYGSNIAKKVIKIGFLASLILVAYSYLVIFYPPSNIFDKNDAYITVFNSTPRIILASFLAYLSAQYTNIWAFNLPKRLFKYENITFRNVFSMVITQFIDSIVFVVVSFFGLYDLNVLFNMILSQYIVKLALSILNSPIINMSVKKIKNEFAFEE</sequence>
<organism evidence="2 3">
    <name type="scientific">Thermosipho japonicus</name>
    <dbReference type="NCBI Taxonomy" id="90323"/>
    <lineage>
        <taxon>Bacteria</taxon>
        <taxon>Thermotogati</taxon>
        <taxon>Thermotogota</taxon>
        <taxon>Thermotogae</taxon>
        <taxon>Thermotogales</taxon>
        <taxon>Fervidobacteriaceae</taxon>
        <taxon>Thermosipho</taxon>
    </lineage>
</organism>
<keyword evidence="1" id="KW-0472">Membrane</keyword>
<keyword evidence="1" id="KW-1003">Cell membrane</keyword>
<feature type="transmembrane region" description="Helical" evidence="1">
    <location>
        <begin position="32"/>
        <end position="55"/>
    </location>
</feature>
<feature type="transmembrane region" description="Helical" evidence="1">
    <location>
        <begin position="67"/>
        <end position="89"/>
    </location>
</feature>
<feature type="transmembrane region" description="Helical" evidence="1">
    <location>
        <begin position="109"/>
        <end position="130"/>
    </location>
</feature>
<dbReference type="HAMAP" id="MF_02088">
    <property type="entry name" value="Q_prec_transport"/>
    <property type="match status" value="1"/>
</dbReference>
<comment type="function">
    <text evidence="1">Involved in the import of queuosine (Q) precursors, required for Q precursor salvage.</text>
</comment>
<gene>
    <name evidence="2" type="ORF">HNP65_001679</name>
</gene>
<dbReference type="InterPro" id="IPR003744">
    <property type="entry name" value="YhhQ"/>
</dbReference>
<dbReference type="EMBL" id="JACHEX010000005">
    <property type="protein sequence ID" value="MBB6063215.1"/>
    <property type="molecule type" value="Genomic_DNA"/>
</dbReference>
<keyword evidence="1" id="KW-1133">Transmembrane helix</keyword>
<keyword evidence="1" id="KW-0813">Transport</keyword>
<evidence type="ECO:0000256" key="1">
    <source>
        <dbReference type="HAMAP-Rule" id="MF_02088"/>
    </source>
</evidence>
<evidence type="ECO:0000313" key="3">
    <source>
        <dbReference type="Proteomes" id="UP000555828"/>
    </source>
</evidence>
<protein>
    <recommendedName>
        <fullName evidence="1">Probable queuosine precursor transporter</fullName>
        <shortName evidence="1">Q precursor transporter</shortName>
    </recommendedName>
</protein>
<dbReference type="AlphaFoldDB" id="A0A841GMI7"/>
<comment type="similarity">
    <text evidence="1">Belongs to the vitamin uptake transporter (VUT/ECF) (TC 2.A.88) family. Q precursor transporter subfamily.</text>
</comment>
<evidence type="ECO:0000313" key="2">
    <source>
        <dbReference type="EMBL" id="MBB6063215.1"/>
    </source>
</evidence>
<reference evidence="2 3" key="1">
    <citation type="submission" date="2020-08" db="EMBL/GenBank/DDBJ databases">
        <title>Genomic Encyclopedia of Type Strains, Phase IV (KMG-IV): sequencing the most valuable type-strain genomes for metagenomic binning, comparative biology and taxonomic classification.</title>
        <authorList>
            <person name="Goeker M."/>
        </authorList>
    </citation>
    <scope>NUCLEOTIDE SEQUENCE [LARGE SCALE GENOMIC DNA]</scope>
    <source>
        <strain evidence="2 3">DSM 13481</strain>
    </source>
</reference>
<comment type="subcellular location">
    <subcellularLocation>
        <location evidence="1">Cell membrane</location>
        <topology evidence="1">Multi-pass membrane protein</topology>
    </subcellularLocation>
</comment>
<dbReference type="GO" id="GO:0022857">
    <property type="term" value="F:transmembrane transporter activity"/>
    <property type="evidence" value="ECO:0007669"/>
    <property type="project" value="UniProtKB-UniRule"/>
</dbReference>
<dbReference type="PANTHER" id="PTHR34300">
    <property type="entry name" value="QUEUOSINE PRECURSOR TRANSPORTER-RELATED"/>
    <property type="match status" value="1"/>
</dbReference>
<dbReference type="RefSeq" id="WP_184619813.1">
    <property type="nucleotide sequence ID" value="NZ_JACHEX010000005.1"/>
</dbReference>
<feature type="transmembrane region" description="Helical" evidence="1">
    <location>
        <begin position="172"/>
        <end position="194"/>
    </location>
</feature>
<dbReference type="PANTHER" id="PTHR34300:SF2">
    <property type="entry name" value="QUEUOSINE PRECURSOR TRANSPORTER-RELATED"/>
    <property type="match status" value="1"/>
</dbReference>
<keyword evidence="3" id="KW-1185">Reference proteome</keyword>
<name>A0A841GMI7_9BACT</name>
<feature type="transmembrane region" description="Helical" evidence="1">
    <location>
        <begin position="142"/>
        <end position="166"/>
    </location>
</feature>
<dbReference type="Proteomes" id="UP000555828">
    <property type="component" value="Unassembled WGS sequence"/>
</dbReference>
<proteinExistence type="inferred from homology"/>
<dbReference type="NCBIfam" id="TIGR00697">
    <property type="entry name" value="queuosine precursor transporter"/>
    <property type="match status" value="1"/>
</dbReference>
<keyword evidence="1" id="KW-0812">Transmembrane</keyword>
<dbReference type="GO" id="GO:0005886">
    <property type="term" value="C:plasma membrane"/>
    <property type="evidence" value="ECO:0007669"/>
    <property type="project" value="UniProtKB-SubCell"/>
</dbReference>
<feature type="transmembrane region" description="Helical" evidence="1">
    <location>
        <begin position="7"/>
        <end position="26"/>
    </location>
</feature>
<comment type="caution">
    <text evidence="2">The sequence shown here is derived from an EMBL/GenBank/DDBJ whole genome shotgun (WGS) entry which is preliminary data.</text>
</comment>
<accession>A0A841GMI7</accession>